<reference evidence="3" key="2">
    <citation type="submission" date="2019-10" db="EMBL/GenBank/DDBJ databases">
        <title>A de novo genome assembly of a pear dwarfing rootstock.</title>
        <authorList>
            <person name="Wang F."/>
            <person name="Wang J."/>
            <person name="Li S."/>
            <person name="Zhang Y."/>
            <person name="Fang M."/>
            <person name="Ma L."/>
            <person name="Zhao Y."/>
            <person name="Jiang S."/>
        </authorList>
    </citation>
    <scope>NUCLEOTIDE SEQUENCE [LARGE SCALE GENOMIC DNA]</scope>
</reference>
<dbReference type="InterPro" id="IPR011333">
    <property type="entry name" value="SKP1/BTB/POZ_sf"/>
</dbReference>
<evidence type="ECO:0000313" key="2">
    <source>
        <dbReference type="EMBL" id="KAB2608394.1"/>
    </source>
</evidence>
<dbReference type="Proteomes" id="UP000327157">
    <property type="component" value="Chromosome 14"/>
</dbReference>
<gene>
    <name evidence="2" type="ORF">D8674_011562</name>
</gene>
<reference evidence="2 3" key="3">
    <citation type="submission" date="2019-11" db="EMBL/GenBank/DDBJ databases">
        <title>A de novo genome assembly of a pear dwarfing rootstock.</title>
        <authorList>
            <person name="Wang F."/>
            <person name="Wang J."/>
            <person name="Li S."/>
            <person name="Zhang Y."/>
            <person name="Fang M."/>
            <person name="Ma L."/>
            <person name="Zhao Y."/>
            <person name="Jiang S."/>
        </authorList>
    </citation>
    <scope>NUCLEOTIDE SEQUENCE [LARGE SCALE GENOMIC DNA]</scope>
    <source>
        <strain evidence="2">S2</strain>
        <tissue evidence="2">Leaf</tissue>
    </source>
</reference>
<reference evidence="2 3" key="1">
    <citation type="submission" date="2019-09" db="EMBL/GenBank/DDBJ databases">
        <authorList>
            <person name="Ou C."/>
        </authorList>
    </citation>
    <scope>NUCLEOTIDE SEQUENCE [LARGE SCALE GENOMIC DNA]</scope>
    <source>
        <strain evidence="2">S2</strain>
        <tissue evidence="2">Leaf</tissue>
    </source>
</reference>
<accession>A0A5N5GCI2</accession>
<comment type="caution">
    <text evidence="2">The sequence shown here is derived from an EMBL/GenBank/DDBJ whole genome shotgun (WGS) entry which is preliminary data.</text>
</comment>
<keyword evidence="3" id="KW-1185">Reference proteome</keyword>
<evidence type="ECO:0000256" key="1">
    <source>
        <dbReference type="ARBA" id="ARBA00004906"/>
    </source>
</evidence>
<dbReference type="EMBL" id="SMOL01000553">
    <property type="protein sequence ID" value="KAB2608394.1"/>
    <property type="molecule type" value="Genomic_DNA"/>
</dbReference>
<dbReference type="SUPFAM" id="SSF54695">
    <property type="entry name" value="POZ domain"/>
    <property type="match status" value="1"/>
</dbReference>
<evidence type="ECO:0000313" key="3">
    <source>
        <dbReference type="Proteomes" id="UP000327157"/>
    </source>
</evidence>
<protein>
    <recommendedName>
        <fullName evidence="4">BTB domain-containing protein</fullName>
    </recommendedName>
</protein>
<name>A0A5N5GCI2_9ROSA</name>
<organism evidence="2 3">
    <name type="scientific">Pyrus ussuriensis x Pyrus communis</name>
    <dbReference type="NCBI Taxonomy" id="2448454"/>
    <lineage>
        <taxon>Eukaryota</taxon>
        <taxon>Viridiplantae</taxon>
        <taxon>Streptophyta</taxon>
        <taxon>Embryophyta</taxon>
        <taxon>Tracheophyta</taxon>
        <taxon>Spermatophyta</taxon>
        <taxon>Magnoliopsida</taxon>
        <taxon>eudicotyledons</taxon>
        <taxon>Gunneridae</taxon>
        <taxon>Pentapetalae</taxon>
        <taxon>rosids</taxon>
        <taxon>fabids</taxon>
        <taxon>Rosales</taxon>
        <taxon>Rosaceae</taxon>
        <taxon>Amygdaloideae</taxon>
        <taxon>Maleae</taxon>
        <taxon>Pyrus</taxon>
    </lineage>
</organism>
<proteinExistence type="predicted"/>
<dbReference type="AlphaFoldDB" id="A0A5N5GCI2"/>
<evidence type="ECO:0008006" key="4">
    <source>
        <dbReference type="Google" id="ProtNLM"/>
    </source>
</evidence>
<comment type="pathway">
    <text evidence="1">Protein modification; protein ubiquitination.</text>
</comment>
<sequence length="54" mass="6254">MTRLKKLGCSIYFQYVLPTQFQFSLAGRLFYAHRTCLLASSHAFRAIFDSGMIF</sequence>